<accession>A0A6G0U0S0</accession>
<keyword evidence="3" id="KW-0812">Transmembrane</keyword>
<dbReference type="InterPro" id="IPR002715">
    <property type="entry name" value="Nas_poly-pep-assoc_cplx_dom"/>
</dbReference>
<evidence type="ECO:0000313" key="6">
    <source>
        <dbReference type="Proteomes" id="UP000475862"/>
    </source>
</evidence>
<gene>
    <name evidence="5" type="ORF">AGLY_003848</name>
</gene>
<dbReference type="CDD" id="cd22055">
    <property type="entry name" value="NAC_BTF3"/>
    <property type="match status" value="1"/>
</dbReference>
<protein>
    <recommendedName>
        <fullName evidence="2">Transcription factor BTF3</fullName>
    </recommendedName>
</protein>
<dbReference type="InterPro" id="IPR038187">
    <property type="entry name" value="NAC_A/B_dom_sf"/>
</dbReference>
<dbReference type="PANTHER" id="PTHR10351">
    <property type="entry name" value="TRANSCRIPTION FACTOR BTF3 FAMILY MEMBER"/>
    <property type="match status" value="1"/>
</dbReference>
<evidence type="ECO:0000313" key="5">
    <source>
        <dbReference type="EMBL" id="KAE9541857.1"/>
    </source>
</evidence>
<dbReference type="PROSITE" id="PS51151">
    <property type="entry name" value="NAC_AB"/>
    <property type="match status" value="1"/>
</dbReference>
<dbReference type="Gene3D" id="2.20.70.30">
    <property type="entry name" value="Nascent polypeptide-associated complex domain"/>
    <property type="match status" value="1"/>
</dbReference>
<evidence type="ECO:0000256" key="3">
    <source>
        <dbReference type="SAM" id="Phobius"/>
    </source>
</evidence>
<dbReference type="SMART" id="SM01407">
    <property type="entry name" value="NAC"/>
    <property type="match status" value="1"/>
</dbReference>
<proteinExistence type="inferred from homology"/>
<evidence type="ECO:0000256" key="1">
    <source>
        <dbReference type="ARBA" id="ARBA00005296"/>
    </source>
</evidence>
<feature type="transmembrane region" description="Helical" evidence="3">
    <location>
        <begin position="249"/>
        <end position="268"/>
    </location>
</feature>
<evidence type="ECO:0000259" key="4">
    <source>
        <dbReference type="PROSITE" id="PS51151"/>
    </source>
</evidence>
<name>A0A6G0U0S0_APHGL</name>
<keyword evidence="3" id="KW-0472">Membrane</keyword>
<feature type="domain" description="NAC-A/B" evidence="4">
    <location>
        <begin position="33"/>
        <end position="98"/>
    </location>
</feature>
<feature type="transmembrane region" description="Helical" evidence="3">
    <location>
        <begin position="181"/>
        <end position="197"/>
    </location>
</feature>
<dbReference type="EMBL" id="VYZN01000012">
    <property type="protein sequence ID" value="KAE9541857.1"/>
    <property type="molecule type" value="Genomic_DNA"/>
</dbReference>
<keyword evidence="6" id="KW-1185">Reference proteome</keyword>
<organism evidence="5 6">
    <name type="scientific">Aphis glycines</name>
    <name type="common">Soybean aphid</name>
    <dbReference type="NCBI Taxonomy" id="307491"/>
    <lineage>
        <taxon>Eukaryota</taxon>
        <taxon>Metazoa</taxon>
        <taxon>Ecdysozoa</taxon>
        <taxon>Arthropoda</taxon>
        <taxon>Hexapoda</taxon>
        <taxon>Insecta</taxon>
        <taxon>Pterygota</taxon>
        <taxon>Neoptera</taxon>
        <taxon>Paraneoptera</taxon>
        <taxon>Hemiptera</taxon>
        <taxon>Sternorrhyncha</taxon>
        <taxon>Aphidomorpha</taxon>
        <taxon>Aphidoidea</taxon>
        <taxon>Aphididae</taxon>
        <taxon>Aphidini</taxon>
        <taxon>Aphis</taxon>
        <taxon>Aphis</taxon>
    </lineage>
</organism>
<dbReference type="FunFam" id="2.20.70.30:FF:000001">
    <property type="entry name" value="Transcription factor BTF3 homolog"/>
    <property type="match status" value="1"/>
</dbReference>
<dbReference type="OrthoDB" id="2942533at2759"/>
<dbReference type="Proteomes" id="UP000475862">
    <property type="component" value="Unassembled WGS sequence"/>
</dbReference>
<dbReference type="InterPro" id="IPR039370">
    <property type="entry name" value="BTF3"/>
</dbReference>
<dbReference type="Pfam" id="PF01849">
    <property type="entry name" value="NAC"/>
    <property type="match status" value="1"/>
</dbReference>
<evidence type="ECO:0000256" key="2">
    <source>
        <dbReference type="RuleBase" id="RU361272"/>
    </source>
</evidence>
<dbReference type="AlphaFoldDB" id="A0A6G0U0S0"/>
<sequence length="343" mass="39094">MNAEKLKKLSDQVRIGGKGTPRRKKKVVHTTAATDDKKLQSTLKKLTVNTIPGIEEVNMIKDDGTVIHFNNPKAQASLAANTFAITGHGDTKTMSELLPGILNQLGHEEIGQLKRYASGFASNNLISKSLIEDDDEVPDLVGNFDDASKEEVVAKGSSEEKTDRLVYSIPRINICKFENSLILHSLLAQSCLSWTYVSGTGVLFHRNNFIGNSRFRLIFIVFFTYFFQCSLKSYLFTTISLRPIRISEVFCIPLYYKIIYLITCLLFGSNFNTFKPNKLSFSVDSTMLYWHKILDLYHNILLLFRTDGYTINDTLQVIDTMYIRLWQQTGQDNQRSKEQHYGR</sequence>
<keyword evidence="3" id="KW-1133">Transmembrane helix</keyword>
<comment type="similarity">
    <text evidence="1 2">Belongs to the NAC-beta family.</text>
</comment>
<feature type="transmembrane region" description="Helical" evidence="3">
    <location>
        <begin position="217"/>
        <end position="237"/>
    </location>
</feature>
<comment type="caution">
    <text evidence="5">The sequence shown here is derived from an EMBL/GenBank/DDBJ whole genome shotgun (WGS) entry which is preliminary data.</text>
</comment>
<reference evidence="5 6" key="1">
    <citation type="submission" date="2019-08" db="EMBL/GenBank/DDBJ databases">
        <title>The genome of the soybean aphid Biotype 1, its phylome, world population structure and adaptation to the North American continent.</title>
        <authorList>
            <person name="Giordano R."/>
            <person name="Donthu R.K."/>
            <person name="Hernandez A.G."/>
            <person name="Wright C.L."/>
            <person name="Zimin A.V."/>
        </authorList>
    </citation>
    <scope>NUCLEOTIDE SEQUENCE [LARGE SCALE GENOMIC DNA]</scope>
    <source>
        <tissue evidence="5">Whole aphids</tissue>
    </source>
</reference>